<evidence type="ECO:0008006" key="4">
    <source>
        <dbReference type="Google" id="ProtNLM"/>
    </source>
</evidence>
<name>K1WK57_TRIAC</name>
<dbReference type="HOGENOM" id="CLU_2039711_0_0_1"/>
<reference evidence="2 3" key="1">
    <citation type="journal article" date="2012" name="Eukaryot. Cell">
        <title>Genome sequence of the Trichosporon asahii environmental strain CBS 8904.</title>
        <authorList>
            <person name="Yang R.Y."/>
            <person name="Li H.T."/>
            <person name="Zhu H."/>
            <person name="Zhou G.P."/>
            <person name="Wang M."/>
            <person name="Wang L."/>
        </authorList>
    </citation>
    <scope>NUCLEOTIDE SEQUENCE [LARGE SCALE GENOMIC DNA]</scope>
    <source>
        <strain evidence="2 3">CBS 8904</strain>
    </source>
</reference>
<feature type="region of interest" description="Disordered" evidence="1">
    <location>
        <begin position="1"/>
        <end position="70"/>
    </location>
</feature>
<protein>
    <recommendedName>
        <fullName evidence="4">Myb-like domain-containing protein</fullName>
    </recommendedName>
</protein>
<evidence type="ECO:0000313" key="2">
    <source>
        <dbReference type="EMBL" id="EKD01684.1"/>
    </source>
</evidence>
<accession>K1WK57</accession>
<gene>
    <name evidence="2" type="ORF">A1Q2_04055</name>
</gene>
<keyword evidence="3" id="KW-1185">Reference proteome</keyword>
<sequence>MPPKKRSSLSTDDDEKPDLSDSAHMTSSDEADPSFSPKAKKPRGAPASPGKSDSKPDKFSQKGKGRPWTSAEYVQLFQRVEDLGKKAAFEGFPGRTKNQAYQAWRNVVAPACIKALETKGM</sequence>
<evidence type="ECO:0000256" key="1">
    <source>
        <dbReference type="SAM" id="MobiDB-lite"/>
    </source>
</evidence>
<proteinExistence type="predicted"/>
<evidence type="ECO:0000313" key="3">
    <source>
        <dbReference type="Proteomes" id="UP000006757"/>
    </source>
</evidence>
<dbReference type="Proteomes" id="UP000006757">
    <property type="component" value="Unassembled WGS sequence"/>
</dbReference>
<dbReference type="EMBL" id="AMBO01000312">
    <property type="protein sequence ID" value="EKD01684.1"/>
    <property type="molecule type" value="Genomic_DNA"/>
</dbReference>
<dbReference type="AlphaFoldDB" id="K1WK57"/>
<dbReference type="OrthoDB" id="10601752at2759"/>
<organism evidence="2 3">
    <name type="scientific">Trichosporon asahii var. asahii (strain CBS 8904)</name>
    <name type="common">Yeast</name>
    <dbReference type="NCBI Taxonomy" id="1220162"/>
    <lineage>
        <taxon>Eukaryota</taxon>
        <taxon>Fungi</taxon>
        <taxon>Dikarya</taxon>
        <taxon>Basidiomycota</taxon>
        <taxon>Agaricomycotina</taxon>
        <taxon>Tremellomycetes</taxon>
        <taxon>Trichosporonales</taxon>
        <taxon>Trichosporonaceae</taxon>
        <taxon>Trichosporon</taxon>
    </lineage>
</organism>
<comment type="caution">
    <text evidence="2">The sequence shown here is derived from an EMBL/GenBank/DDBJ whole genome shotgun (WGS) entry which is preliminary data.</text>
</comment>
<dbReference type="InParanoid" id="K1WK57"/>